<feature type="domain" description="Calcineurin-like phosphoesterase" evidence="1">
    <location>
        <begin position="1"/>
        <end position="193"/>
    </location>
</feature>
<accession>A0A6J5NR57</accession>
<dbReference type="EMBL" id="LR796697">
    <property type="protein sequence ID" value="CAB4160146.1"/>
    <property type="molecule type" value="Genomic_DNA"/>
</dbReference>
<dbReference type="Pfam" id="PF00149">
    <property type="entry name" value="Metallophos"/>
    <property type="match status" value="1"/>
</dbReference>
<name>A0A6J5NR57_9CAUD</name>
<evidence type="ECO:0000259" key="1">
    <source>
        <dbReference type="Pfam" id="PF00149"/>
    </source>
</evidence>
<evidence type="ECO:0000313" key="2">
    <source>
        <dbReference type="EMBL" id="CAB4160146.1"/>
    </source>
</evidence>
<dbReference type="InterPro" id="IPR029052">
    <property type="entry name" value="Metallo-depent_PP-like"/>
</dbReference>
<dbReference type="SUPFAM" id="SSF56300">
    <property type="entry name" value="Metallo-dependent phosphatases"/>
    <property type="match status" value="1"/>
</dbReference>
<dbReference type="InterPro" id="IPR051693">
    <property type="entry name" value="UPF0046_metallophosphoest"/>
</dbReference>
<organism evidence="2">
    <name type="scientific">uncultured Caudovirales phage</name>
    <dbReference type="NCBI Taxonomy" id="2100421"/>
    <lineage>
        <taxon>Viruses</taxon>
        <taxon>Duplodnaviria</taxon>
        <taxon>Heunggongvirae</taxon>
        <taxon>Uroviricota</taxon>
        <taxon>Caudoviricetes</taxon>
        <taxon>Peduoviridae</taxon>
        <taxon>Maltschvirus</taxon>
        <taxon>Maltschvirus maltsch</taxon>
    </lineage>
</organism>
<sequence>MRVTLISDLHGKQHNVTPDLPGGDLLICAGDFMNSGRYEYEALDFLEWFHRIDTYADKVFIAGNHDRLFENNPEWVCNILPKYPSIDYLQDDGVTLYFDGPNGDFPEDNVRIYGSPWQPEFYNWAFNLPRNGKEMKKRWDAIPDNTDILITHGPAFGYLDIPGGQNVRVGCEMLRERVDALRPKIHVFGHIHGSAGYYFNGHTHFFNAAVLDEGYRYVNEPQTFEWNQSTNEIKWLNK</sequence>
<proteinExistence type="predicted"/>
<dbReference type="CDD" id="cd07379">
    <property type="entry name" value="MPP_239FB"/>
    <property type="match status" value="1"/>
</dbReference>
<reference evidence="2" key="1">
    <citation type="submission" date="2020-04" db="EMBL/GenBank/DDBJ databases">
        <authorList>
            <person name="Chiriac C."/>
            <person name="Salcher M."/>
            <person name="Ghai R."/>
            <person name="Kavagutti S V."/>
        </authorList>
    </citation>
    <scope>NUCLEOTIDE SEQUENCE</scope>
</reference>
<dbReference type="GO" id="GO:0016787">
    <property type="term" value="F:hydrolase activity"/>
    <property type="evidence" value="ECO:0007669"/>
    <property type="project" value="InterPro"/>
</dbReference>
<gene>
    <name evidence="2" type="ORF">UFOVP723_80</name>
</gene>
<dbReference type="InterPro" id="IPR004843">
    <property type="entry name" value="Calcineurin-like_PHP"/>
</dbReference>
<dbReference type="PANTHER" id="PTHR12905:SF0">
    <property type="entry name" value="CALCINEURIN-LIKE PHOSPHOESTERASE DOMAIN-CONTAINING PROTEIN"/>
    <property type="match status" value="1"/>
</dbReference>
<dbReference type="PANTHER" id="PTHR12905">
    <property type="entry name" value="METALLOPHOSPHOESTERASE"/>
    <property type="match status" value="1"/>
</dbReference>
<dbReference type="Gene3D" id="3.60.21.10">
    <property type="match status" value="1"/>
</dbReference>
<protein>
    <submittedName>
        <fullName evidence="2">MPP_239FB domain containing protein</fullName>
    </submittedName>
</protein>